<evidence type="ECO:0000313" key="5">
    <source>
        <dbReference type="Proteomes" id="UP000813444"/>
    </source>
</evidence>
<keyword evidence="5" id="KW-1185">Reference proteome</keyword>
<feature type="region of interest" description="Disordered" evidence="2">
    <location>
        <begin position="1"/>
        <end position="44"/>
    </location>
</feature>
<feature type="domain" description="RRM" evidence="3">
    <location>
        <begin position="208"/>
        <end position="281"/>
    </location>
</feature>
<dbReference type="SMART" id="SM00360">
    <property type="entry name" value="RRM"/>
    <property type="match status" value="1"/>
</dbReference>
<dbReference type="InterPro" id="IPR012677">
    <property type="entry name" value="Nucleotide-bd_a/b_plait_sf"/>
</dbReference>
<dbReference type="SUPFAM" id="SSF54928">
    <property type="entry name" value="RNA-binding domain, RBD"/>
    <property type="match status" value="1"/>
</dbReference>
<feature type="region of interest" description="Disordered" evidence="2">
    <location>
        <begin position="151"/>
        <end position="205"/>
    </location>
</feature>
<protein>
    <recommendedName>
        <fullName evidence="3">RRM domain-containing protein</fullName>
    </recommendedName>
</protein>
<evidence type="ECO:0000256" key="2">
    <source>
        <dbReference type="SAM" id="MobiDB-lite"/>
    </source>
</evidence>
<reference evidence="4" key="1">
    <citation type="journal article" date="2021" name="Nat. Commun.">
        <title>Genetic determinants of endophytism in the Arabidopsis root mycobiome.</title>
        <authorList>
            <person name="Mesny F."/>
            <person name="Miyauchi S."/>
            <person name="Thiergart T."/>
            <person name="Pickel B."/>
            <person name="Atanasova L."/>
            <person name="Karlsson M."/>
            <person name="Huettel B."/>
            <person name="Barry K.W."/>
            <person name="Haridas S."/>
            <person name="Chen C."/>
            <person name="Bauer D."/>
            <person name="Andreopoulos W."/>
            <person name="Pangilinan J."/>
            <person name="LaButti K."/>
            <person name="Riley R."/>
            <person name="Lipzen A."/>
            <person name="Clum A."/>
            <person name="Drula E."/>
            <person name="Henrissat B."/>
            <person name="Kohler A."/>
            <person name="Grigoriev I.V."/>
            <person name="Martin F.M."/>
            <person name="Hacquard S."/>
        </authorList>
    </citation>
    <scope>NUCLEOTIDE SEQUENCE</scope>
    <source>
        <strain evidence="4">MPI-CAGE-CH-0235</strain>
    </source>
</reference>
<dbReference type="AlphaFoldDB" id="A0A8K0SNY4"/>
<accession>A0A8K0SNY4</accession>
<sequence length="412" mass="45868">MAGFGPDSNRIRCPPGFEFHPAQHQRQSSSGAEGLSTLEPEHEQNQSYTFMPSAASVQIGSVEYDHLIQAAYKYANLRQNLINGGVEEQTIEFLSNHVPDTAPPNASQVAQYATADQDVFGLDVTQARPPLGITRRELNNVKSPCIFRRPEPESSWADDEPSTIDASSVSDLPVIRRRDSDGTTDNTADTESDDETCRSVAPEGDARRTLQLTNLANGTTHQDVADAVRGGQVLDIYVRYRENMASISFYSGTDAQRFLSHAMQTGLYIKGKKVNVAWNTRQYKLLPFLTNKIRSGASRNLVIWRCDPNLTEESVREDLDHIHNLVVIKVAFVRGDCFISTNSVTSAISARSCMMTRLKYKRSRIDWAADECARPIEKLMSPRRYVSSPVVAQQSALSLANRFDLLATQEFS</sequence>
<dbReference type="OrthoDB" id="2935572at2759"/>
<evidence type="ECO:0000259" key="3">
    <source>
        <dbReference type="PROSITE" id="PS50102"/>
    </source>
</evidence>
<evidence type="ECO:0000256" key="1">
    <source>
        <dbReference type="PROSITE-ProRule" id="PRU00176"/>
    </source>
</evidence>
<gene>
    <name evidence="4" type="ORF">B0I35DRAFT_434801</name>
</gene>
<dbReference type="InterPro" id="IPR000504">
    <property type="entry name" value="RRM_dom"/>
</dbReference>
<proteinExistence type="predicted"/>
<comment type="caution">
    <text evidence="4">The sequence shown here is derived from an EMBL/GenBank/DDBJ whole genome shotgun (WGS) entry which is preliminary data.</text>
</comment>
<dbReference type="CDD" id="cd12261">
    <property type="entry name" value="RRM1_3_MRN1"/>
    <property type="match status" value="1"/>
</dbReference>
<keyword evidence="1" id="KW-0694">RNA-binding</keyword>
<dbReference type="GO" id="GO:0003723">
    <property type="term" value="F:RNA binding"/>
    <property type="evidence" value="ECO:0007669"/>
    <property type="project" value="UniProtKB-UniRule"/>
</dbReference>
<name>A0A8K0SNY4_9HYPO</name>
<dbReference type="PROSITE" id="PS50102">
    <property type="entry name" value="RRM"/>
    <property type="match status" value="1"/>
</dbReference>
<evidence type="ECO:0000313" key="4">
    <source>
        <dbReference type="EMBL" id="KAH7313288.1"/>
    </source>
</evidence>
<organism evidence="4 5">
    <name type="scientific">Stachybotrys elegans</name>
    <dbReference type="NCBI Taxonomy" id="80388"/>
    <lineage>
        <taxon>Eukaryota</taxon>
        <taxon>Fungi</taxon>
        <taxon>Dikarya</taxon>
        <taxon>Ascomycota</taxon>
        <taxon>Pezizomycotina</taxon>
        <taxon>Sordariomycetes</taxon>
        <taxon>Hypocreomycetidae</taxon>
        <taxon>Hypocreales</taxon>
        <taxon>Stachybotryaceae</taxon>
        <taxon>Stachybotrys</taxon>
    </lineage>
</organism>
<dbReference type="Proteomes" id="UP000813444">
    <property type="component" value="Unassembled WGS sequence"/>
</dbReference>
<dbReference type="InterPro" id="IPR035979">
    <property type="entry name" value="RBD_domain_sf"/>
</dbReference>
<dbReference type="EMBL" id="JAGPNK010000009">
    <property type="protein sequence ID" value="KAH7313288.1"/>
    <property type="molecule type" value="Genomic_DNA"/>
</dbReference>
<dbReference type="Gene3D" id="3.30.70.330">
    <property type="match status" value="2"/>
</dbReference>